<keyword evidence="1" id="KW-0472">Membrane</keyword>
<evidence type="ECO:0000313" key="2">
    <source>
        <dbReference type="EMBL" id="KAE8388739.1"/>
    </source>
</evidence>
<dbReference type="Proteomes" id="UP000326877">
    <property type="component" value="Unassembled WGS sequence"/>
</dbReference>
<gene>
    <name evidence="2" type="ORF">BDV23DRAFT_107795</name>
</gene>
<proteinExistence type="predicted"/>
<sequence length="124" mass="14011">MLQNLSFSQVVGSSVNPEESCISAILPHMLITILPLMYIHILMYSNYIQIMSYCEGTFFVFLDALFLHSNILHALATQNSQVSTESKCSLFPQLLVVEFTNLPQIYQNNEAIAVPSMFLNNTLF</sequence>
<keyword evidence="1" id="KW-1133">Transmembrane helix</keyword>
<keyword evidence="1" id="KW-0812">Transmembrane</keyword>
<accession>A0A5N7C402</accession>
<protein>
    <submittedName>
        <fullName evidence="2">Uncharacterized protein</fullName>
    </submittedName>
</protein>
<reference evidence="2" key="1">
    <citation type="submission" date="2019-04" db="EMBL/GenBank/DDBJ databases">
        <title>Friends and foes A comparative genomics studyof 23 Aspergillus species from section Flavi.</title>
        <authorList>
            <consortium name="DOE Joint Genome Institute"/>
            <person name="Kjaerbolling I."/>
            <person name="Vesth T."/>
            <person name="Frisvad J.C."/>
            <person name="Nybo J.L."/>
            <person name="Theobald S."/>
            <person name="Kildgaard S."/>
            <person name="Isbrandt T."/>
            <person name="Kuo A."/>
            <person name="Sato A."/>
            <person name="Lyhne E.K."/>
            <person name="Kogle M.E."/>
            <person name="Wiebenga A."/>
            <person name="Kun R.S."/>
            <person name="Lubbers R.J."/>
            <person name="Makela M.R."/>
            <person name="Barry K."/>
            <person name="Chovatia M."/>
            <person name="Clum A."/>
            <person name="Daum C."/>
            <person name="Haridas S."/>
            <person name="He G."/>
            <person name="LaButti K."/>
            <person name="Lipzen A."/>
            <person name="Mondo S."/>
            <person name="Riley R."/>
            <person name="Salamov A."/>
            <person name="Simmons B.A."/>
            <person name="Magnuson J.K."/>
            <person name="Henrissat B."/>
            <person name="Mortensen U.H."/>
            <person name="Larsen T.O."/>
            <person name="Devries R.P."/>
            <person name="Grigoriev I.V."/>
            <person name="Machida M."/>
            <person name="Baker S.E."/>
            <person name="Andersen M.R."/>
        </authorList>
    </citation>
    <scope>NUCLEOTIDE SEQUENCE [LARGE SCALE GENOMIC DNA]</scope>
    <source>
        <strain evidence="2">IBT 14317</strain>
    </source>
</reference>
<dbReference type="EMBL" id="ML735274">
    <property type="protein sequence ID" value="KAE8388739.1"/>
    <property type="molecule type" value="Genomic_DNA"/>
</dbReference>
<organism evidence="2">
    <name type="scientific">Petromyces alliaceus</name>
    <name type="common">Aspergillus alliaceus</name>
    <dbReference type="NCBI Taxonomy" id="209559"/>
    <lineage>
        <taxon>Eukaryota</taxon>
        <taxon>Fungi</taxon>
        <taxon>Dikarya</taxon>
        <taxon>Ascomycota</taxon>
        <taxon>Pezizomycotina</taxon>
        <taxon>Eurotiomycetes</taxon>
        <taxon>Eurotiomycetidae</taxon>
        <taxon>Eurotiales</taxon>
        <taxon>Aspergillaceae</taxon>
        <taxon>Aspergillus</taxon>
        <taxon>Aspergillus subgen. Circumdati</taxon>
    </lineage>
</organism>
<evidence type="ECO:0000256" key="1">
    <source>
        <dbReference type="SAM" id="Phobius"/>
    </source>
</evidence>
<feature type="transmembrane region" description="Helical" evidence="1">
    <location>
        <begin position="25"/>
        <end position="44"/>
    </location>
</feature>
<dbReference type="AlphaFoldDB" id="A0A5N7C402"/>
<name>A0A5N7C402_PETAA</name>